<dbReference type="OrthoDB" id="4056532at2759"/>
<dbReference type="AlphaFoldDB" id="A0A7H9B793"/>
<dbReference type="GO" id="GO:0031145">
    <property type="term" value="P:anaphase-promoting complex-dependent catabolic process"/>
    <property type="evidence" value="ECO:0007669"/>
    <property type="project" value="InterPro"/>
</dbReference>
<dbReference type="Pfam" id="PF10471">
    <property type="entry name" value="ANAPC_CDC26"/>
    <property type="match status" value="1"/>
</dbReference>
<evidence type="ECO:0000313" key="4">
    <source>
        <dbReference type="Proteomes" id="UP000509704"/>
    </source>
</evidence>
<sequence>MLRRAATTVKLGQEDVADLIAELEEEKLQLRIQSQKKNLVRSGTAANMTSASSKTLGEDLEPGSSEDNSVQISPLNGKRSEVDQIEVGPPTASLSWSNRHIRNHDRDRENGRYGEENPFYRDDVV</sequence>
<dbReference type="GO" id="GO:0005680">
    <property type="term" value="C:anaphase-promoting complex"/>
    <property type="evidence" value="ECO:0007669"/>
    <property type="project" value="InterPro"/>
</dbReference>
<evidence type="ECO:0000313" key="3">
    <source>
        <dbReference type="EMBL" id="QLG73819.1"/>
    </source>
</evidence>
<feature type="region of interest" description="Disordered" evidence="2">
    <location>
        <begin position="35"/>
        <end position="125"/>
    </location>
</feature>
<keyword evidence="1" id="KW-0833">Ubl conjugation pathway</keyword>
<organism evidence="3 4">
    <name type="scientific">Zygotorulaspora mrakii</name>
    <name type="common">Zygosaccharomyces mrakii</name>
    <dbReference type="NCBI Taxonomy" id="42260"/>
    <lineage>
        <taxon>Eukaryota</taxon>
        <taxon>Fungi</taxon>
        <taxon>Dikarya</taxon>
        <taxon>Ascomycota</taxon>
        <taxon>Saccharomycotina</taxon>
        <taxon>Saccharomycetes</taxon>
        <taxon>Saccharomycetales</taxon>
        <taxon>Saccharomycetaceae</taxon>
        <taxon>Zygotorulaspora</taxon>
    </lineage>
</organism>
<dbReference type="EMBL" id="CP058609">
    <property type="protein sequence ID" value="QLG73819.1"/>
    <property type="molecule type" value="Genomic_DNA"/>
</dbReference>
<dbReference type="KEGG" id="zmk:HG535_0F03300"/>
<protein>
    <submittedName>
        <fullName evidence="3">Uncharacterized protein</fullName>
    </submittedName>
</protein>
<dbReference type="Proteomes" id="UP000509704">
    <property type="component" value="Chromosome 6"/>
</dbReference>
<keyword evidence="4" id="KW-1185">Reference proteome</keyword>
<proteinExistence type="predicted"/>
<dbReference type="InterPro" id="IPR018860">
    <property type="entry name" value="APC_suCDC26"/>
</dbReference>
<feature type="compositionally biased region" description="Basic and acidic residues" evidence="2">
    <location>
        <begin position="104"/>
        <end position="125"/>
    </location>
</feature>
<dbReference type="GeneID" id="59237578"/>
<accession>A0A7H9B793</accession>
<name>A0A7H9B793_ZYGMR</name>
<dbReference type="RefSeq" id="XP_037145545.1">
    <property type="nucleotide sequence ID" value="XM_037289650.1"/>
</dbReference>
<feature type="compositionally biased region" description="Polar residues" evidence="2">
    <location>
        <begin position="44"/>
        <end position="55"/>
    </location>
</feature>
<gene>
    <name evidence="3" type="ORF">HG535_0F03300</name>
</gene>
<evidence type="ECO:0000256" key="1">
    <source>
        <dbReference type="ARBA" id="ARBA00022786"/>
    </source>
</evidence>
<feature type="compositionally biased region" description="Polar residues" evidence="2">
    <location>
        <begin position="65"/>
        <end position="74"/>
    </location>
</feature>
<evidence type="ECO:0000256" key="2">
    <source>
        <dbReference type="SAM" id="MobiDB-lite"/>
    </source>
</evidence>
<reference evidence="3 4" key="1">
    <citation type="submission" date="2020-07" db="EMBL/GenBank/DDBJ databases">
        <title>The yeast mating-type switching endonuclease HO is a domesticated member of an unorthodox homing genetic element family.</title>
        <authorList>
            <person name="Coughlan A.Y."/>
            <person name="Lombardi L."/>
            <person name="Braun-Galleani S."/>
            <person name="Martos A.R."/>
            <person name="Galeote V."/>
            <person name="Bigey F."/>
            <person name="Dequin S."/>
            <person name="Byrne K.P."/>
            <person name="Wolfe K.H."/>
        </authorList>
    </citation>
    <scope>NUCLEOTIDE SEQUENCE [LARGE SCALE GENOMIC DNA]</scope>
    <source>
        <strain evidence="3 4">NRRL Y-6702</strain>
    </source>
</reference>